<proteinExistence type="inferred from homology"/>
<comment type="similarity">
    <text evidence="4">Belongs to the ubiquitin-conjugating enzyme family.</text>
</comment>
<evidence type="ECO:0000256" key="1">
    <source>
        <dbReference type="ARBA" id="ARBA00022679"/>
    </source>
</evidence>
<evidence type="ECO:0000256" key="3">
    <source>
        <dbReference type="PROSITE-ProRule" id="PRU10133"/>
    </source>
</evidence>
<dbReference type="Proteomes" id="UP001172684">
    <property type="component" value="Unassembled WGS sequence"/>
</dbReference>
<evidence type="ECO:0000313" key="8">
    <source>
        <dbReference type="Proteomes" id="UP001172684"/>
    </source>
</evidence>
<dbReference type="PANTHER" id="PTHR24068">
    <property type="entry name" value="UBIQUITIN-CONJUGATING ENZYME E2"/>
    <property type="match status" value="1"/>
</dbReference>
<dbReference type="PROSITE" id="PS50127">
    <property type="entry name" value="UBC_2"/>
    <property type="match status" value="1"/>
</dbReference>
<reference evidence="7" key="1">
    <citation type="submission" date="2022-10" db="EMBL/GenBank/DDBJ databases">
        <title>Culturing micro-colonial fungi from biological soil crusts in the Mojave desert and describing Neophaeococcomyces mojavensis, and introducing the new genera and species Taxawa tesnikishii.</title>
        <authorList>
            <person name="Kurbessoian T."/>
            <person name="Stajich J.E."/>
        </authorList>
    </citation>
    <scope>NUCLEOTIDE SEQUENCE</scope>
    <source>
        <strain evidence="7">TK_1</strain>
    </source>
</reference>
<evidence type="ECO:0000256" key="5">
    <source>
        <dbReference type="SAM" id="MobiDB-lite"/>
    </source>
</evidence>
<name>A0ABQ9NWC4_9PEZI</name>
<sequence>MNSKSLRRLAADHADLHTHSLPPNYLWPSSSSSLSTCCDDLTHLTLHLAGPVGTPYSAGLFTLTLSIPPTYPAAPPTARFVTRIWHPNVDEATGAVCVDALKSGWKGEGKEGMRLRDVLVVIGCLLVVPNPASALNEAAGKMCSEDWAAFEKRARLMTGIHAPVPREVVKAVEEARTRGEEKDVVGVEEKGEVGAESSKVNTERRKGKGKAAVADGGAEENIQRMDMVSDDEDWIPRNPSLAGAFATGRDNAFGIKLGTISSAAAERDMNESAAESMPSLSSGSSSTTSIDASNPTTPQRHSFEPLSASTSLFTVSMTTSEPLFASTALQSTASDLPEPHWLYHHIATHLKSSRSPESLKREKAERRRFKAAGYSVQKHNRGLWGPRTGLRRL</sequence>
<dbReference type="InterPro" id="IPR023313">
    <property type="entry name" value="UBQ-conjugating_AS"/>
</dbReference>
<keyword evidence="1" id="KW-0808">Transferase</keyword>
<dbReference type="InterPro" id="IPR000608">
    <property type="entry name" value="UBC"/>
</dbReference>
<comment type="caution">
    <text evidence="7">The sequence shown here is derived from an EMBL/GenBank/DDBJ whole genome shotgun (WGS) entry which is preliminary data.</text>
</comment>
<evidence type="ECO:0000313" key="7">
    <source>
        <dbReference type="EMBL" id="KAJ9663783.1"/>
    </source>
</evidence>
<accession>A0ABQ9NWC4</accession>
<dbReference type="PROSITE" id="PS00183">
    <property type="entry name" value="UBC_1"/>
    <property type="match status" value="1"/>
</dbReference>
<keyword evidence="4" id="KW-0067">ATP-binding</keyword>
<feature type="region of interest" description="Disordered" evidence="5">
    <location>
        <begin position="267"/>
        <end position="303"/>
    </location>
</feature>
<evidence type="ECO:0000259" key="6">
    <source>
        <dbReference type="PROSITE" id="PS50127"/>
    </source>
</evidence>
<keyword evidence="2 4" id="KW-0833">Ubl conjugation pathway</keyword>
<keyword evidence="4" id="KW-0547">Nucleotide-binding</keyword>
<dbReference type="Gene3D" id="3.10.110.10">
    <property type="entry name" value="Ubiquitin Conjugating Enzyme"/>
    <property type="match status" value="1"/>
</dbReference>
<protein>
    <recommendedName>
        <fullName evidence="6">UBC core domain-containing protein</fullName>
    </recommendedName>
</protein>
<dbReference type="Pfam" id="PF00179">
    <property type="entry name" value="UQ_con"/>
    <property type="match status" value="1"/>
</dbReference>
<dbReference type="EMBL" id="JAPDRL010000041">
    <property type="protein sequence ID" value="KAJ9663783.1"/>
    <property type="molecule type" value="Genomic_DNA"/>
</dbReference>
<feature type="compositionally biased region" description="Low complexity" evidence="5">
    <location>
        <begin position="272"/>
        <end position="293"/>
    </location>
</feature>
<keyword evidence="8" id="KW-1185">Reference proteome</keyword>
<feature type="region of interest" description="Disordered" evidence="5">
    <location>
        <begin position="190"/>
        <end position="219"/>
    </location>
</feature>
<evidence type="ECO:0000256" key="4">
    <source>
        <dbReference type="RuleBase" id="RU362109"/>
    </source>
</evidence>
<dbReference type="SMART" id="SM00212">
    <property type="entry name" value="UBCc"/>
    <property type="match status" value="1"/>
</dbReference>
<dbReference type="SUPFAM" id="SSF54495">
    <property type="entry name" value="UBC-like"/>
    <property type="match status" value="1"/>
</dbReference>
<dbReference type="InterPro" id="IPR016135">
    <property type="entry name" value="UBQ-conjugating_enzyme/RWD"/>
</dbReference>
<feature type="domain" description="UBC core" evidence="6">
    <location>
        <begin position="4"/>
        <end position="163"/>
    </location>
</feature>
<feature type="active site" description="Glycyl thioester intermediate" evidence="3">
    <location>
        <position position="97"/>
    </location>
</feature>
<gene>
    <name evidence="7" type="ORF">H2201_005504</name>
</gene>
<evidence type="ECO:0000256" key="2">
    <source>
        <dbReference type="ARBA" id="ARBA00022786"/>
    </source>
</evidence>
<organism evidence="7 8">
    <name type="scientific">Coniosporium apollinis</name>
    <dbReference type="NCBI Taxonomy" id="61459"/>
    <lineage>
        <taxon>Eukaryota</taxon>
        <taxon>Fungi</taxon>
        <taxon>Dikarya</taxon>
        <taxon>Ascomycota</taxon>
        <taxon>Pezizomycotina</taxon>
        <taxon>Dothideomycetes</taxon>
        <taxon>Dothideomycetes incertae sedis</taxon>
        <taxon>Coniosporium</taxon>
    </lineage>
</organism>